<dbReference type="PRINTS" id="PR00080">
    <property type="entry name" value="SDRFAMILY"/>
</dbReference>
<protein>
    <submittedName>
        <fullName evidence="3">SDR family oxidoreductase</fullName>
    </submittedName>
</protein>
<dbReference type="Proteomes" id="UP000270021">
    <property type="component" value="Chromosome"/>
</dbReference>
<dbReference type="Gene3D" id="3.40.50.720">
    <property type="entry name" value="NAD(P)-binding Rossmann-like Domain"/>
    <property type="match status" value="1"/>
</dbReference>
<dbReference type="InterPro" id="IPR020904">
    <property type="entry name" value="Sc_DH/Rdtase_CS"/>
</dbReference>
<dbReference type="FunFam" id="3.40.50.720:FF:000084">
    <property type="entry name" value="Short-chain dehydrogenase reductase"/>
    <property type="match status" value="1"/>
</dbReference>
<dbReference type="InterPro" id="IPR002347">
    <property type="entry name" value="SDR_fam"/>
</dbReference>
<reference evidence="3 4" key="1">
    <citation type="submission" date="2018-12" db="EMBL/GenBank/DDBJ databases">
        <title>Complete genome sequence of Flaviflexus salsibiostraticola KCTC 33148.</title>
        <authorList>
            <person name="Bae J.-W."/>
        </authorList>
    </citation>
    <scope>NUCLEOTIDE SEQUENCE [LARGE SCALE GENOMIC DNA]</scope>
    <source>
        <strain evidence="3 4">KCTC 33148</strain>
    </source>
</reference>
<dbReference type="EMBL" id="CP034438">
    <property type="protein sequence ID" value="AZN30414.1"/>
    <property type="molecule type" value="Genomic_DNA"/>
</dbReference>
<proteinExistence type="inferred from homology"/>
<dbReference type="PRINTS" id="PR00081">
    <property type="entry name" value="GDHRDH"/>
</dbReference>
<dbReference type="PROSITE" id="PS00061">
    <property type="entry name" value="ADH_SHORT"/>
    <property type="match status" value="1"/>
</dbReference>
<dbReference type="KEGG" id="fsl:EJO69_08940"/>
<dbReference type="PANTHER" id="PTHR43639">
    <property type="entry name" value="OXIDOREDUCTASE, SHORT-CHAIN DEHYDROGENASE/REDUCTASE FAMILY (AFU_ORTHOLOGUE AFUA_5G02870)"/>
    <property type="match status" value="1"/>
</dbReference>
<gene>
    <name evidence="3" type="ORF">EJO69_08940</name>
</gene>
<dbReference type="RefSeq" id="WP_126041127.1">
    <property type="nucleotide sequence ID" value="NZ_CP034438.1"/>
</dbReference>
<dbReference type="AlphaFoldDB" id="A0A3S8ZAC8"/>
<dbReference type="OrthoDB" id="3189729at2"/>
<evidence type="ECO:0000256" key="1">
    <source>
        <dbReference type="ARBA" id="ARBA00006484"/>
    </source>
</evidence>
<sequence>MSMQFTDHVCVVTGGASGIGSQIARRLCAEGATVAIVDVQKDKAVAVADELTSAGPGSAYAFECDLRSNKQISSAMDRIVEDHKRIDVVVNAAGLANRTPHEDITEAEWDLLNDVNLKAAFFVAQAGYRQMLTQKSGRIINIASHRAHTTDGSHLIYAVTKAGIQAITRDMAVAGARHGIYVNTVSPGYVLTPMTAHNLQNEEWLAHMQDRIPVGRLLEMDEVANAVLFLSSPSTTGITGQNLVVDGGWTVHE</sequence>
<dbReference type="InterPro" id="IPR036291">
    <property type="entry name" value="NAD(P)-bd_dom_sf"/>
</dbReference>
<dbReference type="GO" id="GO:0016491">
    <property type="term" value="F:oxidoreductase activity"/>
    <property type="evidence" value="ECO:0007669"/>
    <property type="project" value="UniProtKB-KW"/>
</dbReference>
<dbReference type="PANTHER" id="PTHR43639:SF1">
    <property type="entry name" value="SHORT-CHAIN DEHYDROGENASE_REDUCTASE FAMILY PROTEIN"/>
    <property type="match status" value="1"/>
</dbReference>
<evidence type="ECO:0000313" key="4">
    <source>
        <dbReference type="Proteomes" id="UP000270021"/>
    </source>
</evidence>
<keyword evidence="4" id="KW-1185">Reference proteome</keyword>
<keyword evidence="2" id="KW-0560">Oxidoreductase</keyword>
<dbReference type="Pfam" id="PF13561">
    <property type="entry name" value="adh_short_C2"/>
    <property type="match status" value="1"/>
</dbReference>
<evidence type="ECO:0000256" key="2">
    <source>
        <dbReference type="ARBA" id="ARBA00023002"/>
    </source>
</evidence>
<name>A0A3S8ZAC8_9ACTO</name>
<comment type="similarity">
    <text evidence="1">Belongs to the short-chain dehydrogenases/reductases (SDR) family.</text>
</comment>
<dbReference type="SUPFAM" id="SSF51735">
    <property type="entry name" value="NAD(P)-binding Rossmann-fold domains"/>
    <property type="match status" value="1"/>
</dbReference>
<evidence type="ECO:0000313" key="3">
    <source>
        <dbReference type="EMBL" id="AZN30414.1"/>
    </source>
</evidence>
<accession>A0A3S8ZAC8</accession>
<organism evidence="3 4">
    <name type="scientific">Flaviflexus salsibiostraticola</name>
    <dbReference type="NCBI Taxonomy" id="1282737"/>
    <lineage>
        <taxon>Bacteria</taxon>
        <taxon>Bacillati</taxon>
        <taxon>Actinomycetota</taxon>
        <taxon>Actinomycetes</taxon>
        <taxon>Actinomycetales</taxon>
        <taxon>Actinomycetaceae</taxon>
        <taxon>Flaviflexus</taxon>
    </lineage>
</organism>
<dbReference type="CDD" id="cd05233">
    <property type="entry name" value="SDR_c"/>
    <property type="match status" value="1"/>
</dbReference>